<dbReference type="AlphaFoldDB" id="A0AAW3YY46"/>
<reference evidence="1" key="2">
    <citation type="journal article" date="2024" name="Toxins">
        <title>Genome Sequence Analysis of Native Xenorhabdus Strains Isolated from Entomopathogenic Nematodes in Argentina.</title>
        <authorList>
            <person name="Palma L."/>
            <person name="Frizzo L."/>
            <person name="Kaiser S."/>
            <person name="Berry C."/>
            <person name="Caballero P."/>
            <person name="Bode H.B."/>
            <person name="Del Valle E.E."/>
        </authorList>
    </citation>
    <scope>NUCLEOTIDE SEQUENCE</scope>
    <source>
        <strain evidence="1">M</strain>
    </source>
</reference>
<accession>A0AAW3YY46</accession>
<name>A0AAW3YY46_9GAMM</name>
<gene>
    <name evidence="1" type="ORF">ID854_15205</name>
</gene>
<dbReference type="Proteomes" id="UP001193920">
    <property type="component" value="Unassembled WGS sequence"/>
</dbReference>
<organism evidence="1">
    <name type="scientific">Xenorhabdus szentirmaii</name>
    <dbReference type="NCBI Taxonomy" id="290112"/>
    <lineage>
        <taxon>Bacteria</taxon>
        <taxon>Pseudomonadati</taxon>
        <taxon>Pseudomonadota</taxon>
        <taxon>Gammaproteobacteria</taxon>
        <taxon>Enterobacterales</taxon>
        <taxon>Morganellaceae</taxon>
        <taxon>Xenorhabdus</taxon>
    </lineage>
</organism>
<dbReference type="EMBL" id="JACXBF010000384">
    <property type="protein sequence ID" value="MBD2801756.1"/>
    <property type="molecule type" value="Genomic_DNA"/>
</dbReference>
<reference evidence="1" key="1">
    <citation type="submission" date="2020-09" db="EMBL/GenBank/DDBJ databases">
        <authorList>
            <person name="Palma L."/>
            <person name="Caballero P."/>
            <person name="Berry C."/>
            <person name="Del Valle E."/>
        </authorList>
    </citation>
    <scope>NUCLEOTIDE SEQUENCE</scope>
    <source>
        <strain evidence="1">M</strain>
    </source>
</reference>
<proteinExistence type="predicted"/>
<evidence type="ECO:0000313" key="1">
    <source>
        <dbReference type="EMBL" id="MBD2801756.1"/>
    </source>
</evidence>
<sequence>MFYELGFGDNFYKYFSVEEGDVYFLYSDEEKIKLSDMLSMIHDWANQCIKKGDGNTLLAVHDFHRSVISFLTDYNDGYYLPFDDYYVNNTYPDFFLERYKNNKEEVFHVIKECTYSHLERMNAFVSKMIVMNYIYYVLKDDPKEILIFKKFLGKNNDIFLTAFSFILDVRFYIKKSHFKGLYLGCYLSKIPD</sequence>
<comment type="caution">
    <text evidence="1">The sequence shown here is derived from an EMBL/GenBank/DDBJ whole genome shotgun (WGS) entry which is preliminary data.</text>
</comment>
<protein>
    <submittedName>
        <fullName evidence="1">Uncharacterized protein</fullName>
    </submittedName>
</protein>
<dbReference type="RefSeq" id="WP_323869354.1">
    <property type="nucleotide sequence ID" value="NZ_JACXBF010000384.1"/>
</dbReference>